<feature type="region of interest" description="Disordered" evidence="3">
    <location>
        <begin position="22"/>
        <end position="50"/>
    </location>
</feature>
<feature type="chain" id="PRO_5042838470" evidence="4">
    <location>
        <begin position="17"/>
        <end position="347"/>
    </location>
</feature>
<evidence type="ECO:0000259" key="5">
    <source>
        <dbReference type="PROSITE" id="PS50026"/>
    </source>
</evidence>
<evidence type="ECO:0000256" key="4">
    <source>
        <dbReference type="SAM" id="SignalP"/>
    </source>
</evidence>
<feature type="domain" description="EGF-like" evidence="5">
    <location>
        <begin position="253"/>
        <end position="292"/>
    </location>
</feature>
<dbReference type="AlphaFoldDB" id="A0AAN8ITY8"/>
<dbReference type="PROSITE" id="PS50026">
    <property type="entry name" value="EGF_3"/>
    <property type="match status" value="1"/>
</dbReference>
<dbReference type="Proteomes" id="UP001331761">
    <property type="component" value="Unassembled WGS sequence"/>
</dbReference>
<keyword evidence="7" id="KW-1185">Reference proteome</keyword>
<evidence type="ECO:0000256" key="1">
    <source>
        <dbReference type="PROSITE-ProRule" id="PRU00076"/>
    </source>
</evidence>
<reference evidence="6 7" key="1">
    <citation type="submission" date="2019-10" db="EMBL/GenBank/DDBJ databases">
        <title>Assembly and Annotation for the nematode Trichostrongylus colubriformis.</title>
        <authorList>
            <person name="Martin J."/>
        </authorList>
    </citation>
    <scope>NUCLEOTIDE SEQUENCE [LARGE SCALE GENOMIC DNA]</scope>
    <source>
        <strain evidence="6">G859</strain>
        <tissue evidence="6">Whole worm</tissue>
    </source>
</reference>
<evidence type="ECO:0000313" key="6">
    <source>
        <dbReference type="EMBL" id="KAK5983403.1"/>
    </source>
</evidence>
<dbReference type="InterPro" id="IPR000742">
    <property type="entry name" value="EGF"/>
</dbReference>
<protein>
    <submittedName>
        <fullName evidence="6">EGF domain-containing protein</fullName>
    </submittedName>
</protein>
<gene>
    <name evidence="6" type="ORF">GCK32_013595</name>
</gene>
<name>A0AAN8ITY8_TRICO</name>
<evidence type="ECO:0000256" key="3">
    <source>
        <dbReference type="SAM" id="MobiDB-lite"/>
    </source>
</evidence>
<keyword evidence="1" id="KW-1015">Disulfide bond</keyword>
<dbReference type="EMBL" id="WIXE01004036">
    <property type="protein sequence ID" value="KAK5983403.1"/>
    <property type="molecule type" value="Genomic_DNA"/>
</dbReference>
<feature type="disulfide bond" evidence="1">
    <location>
        <begin position="262"/>
        <end position="279"/>
    </location>
</feature>
<evidence type="ECO:0000256" key="2">
    <source>
        <dbReference type="SAM" id="Coils"/>
    </source>
</evidence>
<sequence length="347" mass="37066">MRFVFIFSLFVALSLADDPETASTSVTASSTSPSTAKSSPMSTSATMSTSIESVGTVSSTVSTSTIQSGSTVPVGSTRSVSSTAPISSTTISSSSTTTVTTTTTLPNVDVEYVEFKRSCTIEGDCEYTLVAPHNNQKFLATEQSLLDEDQTVVVNISQKIQQFQQSTANSTGDADMKMRDLANRLQKAKELLDKYQADLLQIQSNLDDTEYQLQFPSLYINMLSYNPQLCYAQCLVPPTTTTTTTTTSGPTTTPDPCSSYQCDNGGGDCQTDSSHTPYCQCPGNLDGYQHCDTGACSDSGIDIMTSPDTTIPFYSPGYYGPSNSSAQETDISCRWTLITSTDGGGYQ</sequence>
<proteinExistence type="predicted"/>
<feature type="coiled-coil region" evidence="2">
    <location>
        <begin position="178"/>
        <end position="212"/>
    </location>
</feature>
<feature type="region of interest" description="Disordered" evidence="3">
    <location>
        <begin position="65"/>
        <end position="100"/>
    </location>
</feature>
<comment type="caution">
    <text evidence="1">Lacks conserved residue(s) required for the propagation of feature annotation.</text>
</comment>
<keyword evidence="2" id="KW-0175">Coiled coil</keyword>
<evidence type="ECO:0000313" key="7">
    <source>
        <dbReference type="Proteomes" id="UP001331761"/>
    </source>
</evidence>
<accession>A0AAN8ITY8</accession>
<comment type="caution">
    <text evidence="6">The sequence shown here is derived from an EMBL/GenBank/DDBJ whole genome shotgun (WGS) entry which is preliminary data.</text>
</comment>
<feature type="non-terminal residue" evidence="6">
    <location>
        <position position="347"/>
    </location>
</feature>
<organism evidence="6 7">
    <name type="scientific">Trichostrongylus colubriformis</name>
    <name type="common">Black scour worm</name>
    <dbReference type="NCBI Taxonomy" id="6319"/>
    <lineage>
        <taxon>Eukaryota</taxon>
        <taxon>Metazoa</taxon>
        <taxon>Ecdysozoa</taxon>
        <taxon>Nematoda</taxon>
        <taxon>Chromadorea</taxon>
        <taxon>Rhabditida</taxon>
        <taxon>Rhabditina</taxon>
        <taxon>Rhabditomorpha</taxon>
        <taxon>Strongyloidea</taxon>
        <taxon>Trichostrongylidae</taxon>
        <taxon>Trichostrongylus</taxon>
    </lineage>
</organism>
<feature type="signal peptide" evidence="4">
    <location>
        <begin position="1"/>
        <end position="16"/>
    </location>
</feature>
<keyword evidence="4" id="KW-0732">Signal</keyword>
<keyword evidence="1" id="KW-0245">EGF-like domain</keyword>